<name>A0A8K9UG23_ONCMY</name>
<evidence type="ECO:0000313" key="2">
    <source>
        <dbReference type="Ensembl" id="ENSOMYP00000108845.1"/>
    </source>
</evidence>
<dbReference type="PANTHER" id="PTHR12202:SF0">
    <property type="entry name" value="ESF1 HOMOLOG"/>
    <property type="match status" value="1"/>
</dbReference>
<dbReference type="GO" id="GO:0006364">
    <property type="term" value="P:rRNA processing"/>
    <property type="evidence" value="ECO:0007669"/>
    <property type="project" value="InterPro"/>
</dbReference>
<dbReference type="GeneTree" id="ENSGT00390000004881"/>
<feature type="region of interest" description="Disordered" evidence="1">
    <location>
        <begin position="55"/>
        <end position="111"/>
    </location>
</feature>
<reference evidence="2" key="3">
    <citation type="submission" date="2025-09" db="UniProtKB">
        <authorList>
            <consortium name="Ensembl"/>
        </authorList>
    </citation>
    <scope>IDENTIFICATION</scope>
</reference>
<reference evidence="2" key="2">
    <citation type="submission" date="2025-08" db="UniProtKB">
        <authorList>
            <consortium name="Ensembl"/>
        </authorList>
    </citation>
    <scope>IDENTIFICATION</scope>
</reference>
<keyword evidence="3" id="KW-1185">Reference proteome</keyword>
<proteinExistence type="predicted"/>
<dbReference type="Proteomes" id="UP000694395">
    <property type="component" value="Chromosome 17"/>
</dbReference>
<sequence length="111" mass="13280">MASKKDQSADVRFQKVKKDPRFWEMPEKEHKIKIDKRFQSMFHDDRFKLKYTVDKRGRPVNHTSSEDLKRFYNLSDSEGEREDGKDKEEEEKKKKKTQAKLGSVEGEDKNI</sequence>
<dbReference type="AlphaFoldDB" id="A0A8K9UG23"/>
<dbReference type="InterPro" id="IPR039754">
    <property type="entry name" value="Esf1"/>
</dbReference>
<evidence type="ECO:0000256" key="1">
    <source>
        <dbReference type="SAM" id="MobiDB-lite"/>
    </source>
</evidence>
<feature type="compositionally biased region" description="Basic and acidic residues" evidence="1">
    <location>
        <begin position="82"/>
        <end position="92"/>
    </location>
</feature>
<accession>A0A8K9UG23</accession>
<dbReference type="PANTHER" id="PTHR12202">
    <property type="entry name" value="ESF1 HOMOLOG"/>
    <property type="match status" value="1"/>
</dbReference>
<dbReference type="Ensembl" id="ENSOMYT00000142428.1">
    <property type="protein sequence ID" value="ENSOMYP00000108845.1"/>
    <property type="gene ID" value="ENSOMYG00000055198.1"/>
</dbReference>
<dbReference type="GO" id="GO:0003723">
    <property type="term" value="F:RNA binding"/>
    <property type="evidence" value="ECO:0007669"/>
    <property type="project" value="TreeGrafter"/>
</dbReference>
<evidence type="ECO:0000313" key="3">
    <source>
        <dbReference type="Proteomes" id="UP000694395"/>
    </source>
</evidence>
<organism evidence="2 3">
    <name type="scientific">Oncorhynchus mykiss</name>
    <name type="common">Rainbow trout</name>
    <name type="synonym">Salmo gairdneri</name>
    <dbReference type="NCBI Taxonomy" id="8022"/>
    <lineage>
        <taxon>Eukaryota</taxon>
        <taxon>Metazoa</taxon>
        <taxon>Chordata</taxon>
        <taxon>Craniata</taxon>
        <taxon>Vertebrata</taxon>
        <taxon>Euteleostomi</taxon>
        <taxon>Actinopterygii</taxon>
        <taxon>Neopterygii</taxon>
        <taxon>Teleostei</taxon>
        <taxon>Protacanthopterygii</taxon>
        <taxon>Salmoniformes</taxon>
        <taxon>Salmonidae</taxon>
        <taxon>Salmoninae</taxon>
        <taxon>Oncorhynchus</taxon>
    </lineage>
</organism>
<protein>
    <recommendedName>
        <fullName evidence="4">ESF1 homolog</fullName>
    </recommendedName>
</protein>
<evidence type="ECO:0008006" key="4">
    <source>
        <dbReference type="Google" id="ProtNLM"/>
    </source>
</evidence>
<reference evidence="2" key="1">
    <citation type="submission" date="2020-07" db="EMBL/GenBank/DDBJ databases">
        <title>A long reads based de novo assembly of the rainbow trout Arlee double haploid line genome.</title>
        <authorList>
            <person name="Gao G."/>
            <person name="Palti Y."/>
        </authorList>
    </citation>
    <scope>NUCLEOTIDE SEQUENCE [LARGE SCALE GENOMIC DNA]</scope>
</reference>
<feature type="region of interest" description="Disordered" evidence="1">
    <location>
        <begin position="1"/>
        <end position="22"/>
    </location>
</feature>